<comment type="caution">
    <text evidence="1">The sequence shown here is derived from an EMBL/GenBank/DDBJ whole genome shotgun (WGS) entry which is preliminary data.</text>
</comment>
<evidence type="ECO:0000313" key="2">
    <source>
        <dbReference type="Proteomes" id="UP000019464"/>
    </source>
</evidence>
<dbReference type="Pfam" id="PF04392">
    <property type="entry name" value="ABC_sub_bind"/>
    <property type="match status" value="1"/>
</dbReference>
<organism evidence="1 2">
    <name type="scientific">Nitrincola nitratireducens</name>
    <dbReference type="NCBI Taxonomy" id="1229521"/>
    <lineage>
        <taxon>Bacteria</taxon>
        <taxon>Pseudomonadati</taxon>
        <taxon>Pseudomonadota</taxon>
        <taxon>Gammaproteobacteria</taxon>
        <taxon>Oceanospirillales</taxon>
        <taxon>Oceanospirillaceae</taxon>
        <taxon>Nitrincola</taxon>
    </lineage>
</organism>
<dbReference type="STRING" id="1229521.D791_03697"/>
<protein>
    <submittedName>
        <fullName evidence="1">ABC-type uncharacterized transport system, periplasmic component</fullName>
    </submittedName>
</protein>
<proteinExistence type="predicted"/>
<dbReference type="RefSeq" id="WP_157682418.1">
    <property type="nucleotide sequence ID" value="NZ_AONB01000025.1"/>
</dbReference>
<dbReference type="PANTHER" id="PTHR35271:SF1">
    <property type="entry name" value="ABC TRANSPORTER, SUBSTRATE-BINDING LIPOPROTEIN"/>
    <property type="match status" value="1"/>
</dbReference>
<reference evidence="1 2" key="2">
    <citation type="journal article" date="2015" name="Syst. Appl. Microbiol.">
        <title>Nitrincola nitratireducens sp. nov. isolated from a haloalkaline crater lake.</title>
        <authorList>
            <person name="Singh A."/>
            <person name="Vaidya B."/>
            <person name="Tanuku N.R."/>
            <person name="Pinnaka A.K."/>
        </authorList>
    </citation>
    <scope>NUCLEOTIDE SEQUENCE [LARGE SCALE GENOMIC DNA]</scope>
    <source>
        <strain evidence="1 2">AK23</strain>
    </source>
</reference>
<dbReference type="InterPro" id="IPR007487">
    <property type="entry name" value="ABC_transpt-TYRBP-like"/>
</dbReference>
<dbReference type="AlphaFoldDB" id="W9UQR1"/>
<keyword evidence="2" id="KW-1185">Reference proteome</keyword>
<sequence length="312" mass="34806">MNGYLTLKVSLKKLFMALCILLVLCLSIIKSYAAVSVVLSENTQTYLNVVSAMEQTSHHPVQVYSLSDQTQTLASSQLFIAIGARACQSVLTAIQSHQYLFCTFLPSQAYELILQTTQASLRLSQEHLSALFLDQPLERQVHLARLIKPEAQYLGTLLGPNSHHLTAHFDAYSRKHHFTPISARLFESDNPVQELTPIIEQSDVFLSLPDNALFNKSATRWSLYIALRNKVPLIGFSASYVDAGAVIGLYSTPTQIGRQTGEILDFFMEHRYLPPPSFPNYFSLSVNRSAARTLQITLPEVDEMLDALKAGK</sequence>
<dbReference type="Proteomes" id="UP000019464">
    <property type="component" value="Unassembled WGS sequence"/>
</dbReference>
<name>W9UQR1_9GAMM</name>
<evidence type="ECO:0000313" key="1">
    <source>
        <dbReference type="EMBL" id="EXJ09414.1"/>
    </source>
</evidence>
<dbReference type="Gene3D" id="3.40.50.2300">
    <property type="match status" value="1"/>
</dbReference>
<reference evidence="2" key="1">
    <citation type="submission" date="2012-11" db="EMBL/GenBank/DDBJ databases">
        <authorList>
            <person name="Singh A."/>
            <person name="Pinnaka A.K."/>
            <person name="Vaidya B."/>
        </authorList>
    </citation>
    <scope>NUCLEOTIDE SEQUENCE [LARGE SCALE GENOMIC DNA]</scope>
    <source>
        <strain evidence="2">AK23</strain>
    </source>
</reference>
<dbReference type="EMBL" id="AONB01000025">
    <property type="protein sequence ID" value="EXJ09414.1"/>
    <property type="molecule type" value="Genomic_DNA"/>
</dbReference>
<gene>
    <name evidence="1" type="ORF">D791_03697</name>
</gene>
<accession>W9UQR1</accession>
<dbReference type="OrthoDB" id="9178917at2"/>
<dbReference type="PANTHER" id="PTHR35271">
    <property type="entry name" value="ABC TRANSPORTER, SUBSTRATE-BINDING LIPOPROTEIN-RELATED"/>
    <property type="match status" value="1"/>
</dbReference>